<dbReference type="Gene3D" id="3.40.50.850">
    <property type="entry name" value="Isochorismatase-like"/>
    <property type="match status" value="1"/>
</dbReference>
<evidence type="ECO:0000259" key="2">
    <source>
        <dbReference type="Pfam" id="PF00857"/>
    </source>
</evidence>
<reference evidence="3" key="1">
    <citation type="submission" date="2020-05" db="EMBL/GenBank/DDBJ databases">
        <authorList>
            <person name="Chiriac C."/>
            <person name="Salcher M."/>
            <person name="Ghai R."/>
            <person name="Kavagutti S V."/>
        </authorList>
    </citation>
    <scope>NUCLEOTIDE SEQUENCE</scope>
</reference>
<name>A0A6J7CJA8_9ZZZZ</name>
<evidence type="ECO:0000256" key="1">
    <source>
        <dbReference type="ARBA" id="ARBA00022801"/>
    </source>
</evidence>
<sequence length="189" mass="20630">MTSLRDRPSTALLVVDVQRDVVANAHNRDAVIANIETLLNRARAGQVPVIWVQHADDNLAVGSEGWQYVAELQRQETEPLVHKAYGDSFEDTTLEAELAQRGVGRVVVTGAQTDACIRATLHGAFVRGYDTILVSDAHTTDDLSDYGLPTPDKVIVHTNMYWTWQAGPARIASVVATADVNFCATMEEA</sequence>
<feature type="domain" description="Isochorismatase-like" evidence="2">
    <location>
        <begin position="10"/>
        <end position="140"/>
    </location>
</feature>
<dbReference type="AlphaFoldDB" id="A0A6J7CJA8"/>
<dbReference type="InterPro" id="IPR036380">
    <property type="entry name" value="Isochorismatase-like_sf"/>
</dbReference>
<organism evidence="3">
    <name type="scientific">freshwater metagenome</name>
    <dbReference type="NCBI Taxonomy" id="449393"/>
    <lineage>
        <taxon>unclassified sequences</taxon>
        <taxon>metagenomes</taxon>
        <taxon>ecological metagenomes</taxon>
    </lineage>
</organism>
<dbReference type="EMBL" id="CAFBLP010000001">
    <property type="protein sequence ID" value="CAB4857185.1"/>
    <property type="molecule type" value="Genomic_DNA"/>
</dbReference>
<dbReference type="GO" id="GO:0016787">
    <property type="term" value="F:hydrolase activity"/>
    <property type="evidence" value="ECO:0007669"/>
    <property type="project" value="UniProtKB-KW"/>
</dbReference>
<protein>
    <submittedName>
        <fullName evidence="3">Unannotated protein</fullName>
    </submittedName>
</protein>
<accession>A0A6J7CJA8</accession>
<proteinExistence type="predicted"/>
<gene>
    <name evidence="3" type="ORF">UFOPK3376_00039</name>
</gene>
<dbReference type="Pfam" id="PF00857">
    <property type="entry name" value="Isochorismatase"/>
    <property type="match status" value="1"/>
</dbReference>
<keyword evidence="1" id="KW-0378">Hydrolase</keyword>
<dbReference type="PANTHER" id="PTHR43540:SF14">
    <property type="entry name" value="ISOCHORISMATASE"/>
    <property type="match status" value="1"/>
</dbReference>
<dbReference type="InterPro" id="IPR050272">
    <property type="entry name" value="Isochorismatase-like_hydrls"/>
</dbReference>
<evidence type="ECO:0000313" key="3">
    <source>
        <dbReference type="EMBL" id="CAB4857185.1"/>
    </source>
</evidence>
<dbReference type="InterPro" id="IPR000868">
    <property type="entry name" value="Isochorismatase-like_dom"/>
</dbReference>
<dbReference type="PANTHER" id="PTHR43540">
    <property type="entry name" value="PEROXYUREIDOACRYLATE/UREIDOACRYLATE AMIDOHYDROLASE-RELATED"/>
    <property type="match status" value="1"/>
</dbReference>
<dbReference type="SUPFAM" id="SSF52499">
    <property type="entry name" value="Isochorismatase-like hydrolases"/>
    <property type="match status" value="1"/>
</dbReference>